<organism evidence="2 3">
    <name type="scientific">Acetobacter malorum</name>
    <dbReference type="NCBI Taxonomy" id="178901"/>
    <lineage>
        <taxon>Bacteria</taxon>
        <taxon>Pseudomonadati</taxon>
        <taxon>Pseudomonadota</taxon>
        <taxon>Alphaproteobacteria</taxon>
        <taxon>Acetobacterales</taxon>
        <taxon>Acetobacteraceae</taxon>
        <taxon>Acetobacter</taxon>
    </lineage>
</organism>
<dbReference type="Proteomes" id="UP000242683">
    <property type="component" value="Unassembled WGS sequence"/>
</dbReference>
<evidence type="ECO:0000256" key="1">
    <source>
        <dbReference type="SAM" id="Phobius"/>
    </source>
</evidence>
<protein>
    <recommendedName>
        <fullName evidence="4">Hemolysin XhlA</fullName>
    </recommendedName>
</protein>
<keyword evidence="1" id="KW-0812">Transmembrane</keyword>
<keyword evidence="1" id="KW-0472">Membrane</keyword>
<comment type="caution">
    <text evidence="2">The sequence shown here is derived from an EMBL/GenBank/DDBJ whole genome shotgun (WGS) entry which is preliminary data.</text>
</comment>
<name>A0A1Y3G4U9_9PROT</name>
<feature type="transmembrane region" description="Helical" evidence="1">
    <location>
        <begin position="73"/>
        <end position="93"/>
    </location>
</feature>
<evidence type="ECO:0000313" key="2">
    <source>
        <dbReference type="EMBL" id="OUJ05366.1"/>
    </source>
</evidence>
<proteinExistence type="predicted"/>
<dbReference type="EMBL" id="JOPG01000020">
    <property type="protein sequence ID" value="OUJ05366.1"/>
    <property type="molecule type" value="Genomic_DNA"/>
</dbReference>
<keyword evidence="1" id="KW-1133">Transmembrane helix</keyword>
<gene>
    <name evidence="2" type="ORF">HK23_06235</name>
</gene>
<sequence>MREKMPDTNYPPPLDYITRGEFGALDAHVRDLQADMVLVKANQADTQADIKSIDKRLDDIAAKLKELIGWRSFLLTGGIGVGWGVAQGILHLLGWGTAP</sequence>
<reference evidence="3" key="1">
    <citation type="submission" date="2014-06" db="EMBL/GenBank/DDBJ databases">
        <authorList>
            <person name="Winans N.J."/>
            <person name="Newell P.D."/>
            <person name="Douglas A.E."/>
        </authorList>
    </citation>
    <scope>NUCLEOTIDE SEQUENCE [LARGE SCALE GENOMIC DNA]</scope>
    <source>
        <strain evidence="3">DsW_057</strain>
    </source>
</reference>
<evidence type="ECO:0008006" key="4">
    <source>
        <dbReference type="Google" id="ProtNLM"/>
    </source>
</evidence>
<evidence type="ECO:0000313" key="3">
    <source>
        <dbReference type="Proteomes" id="UP000242683"/>
    </source>
</evidence>
<dbReference type="AlphaFoldDB" id="A0A1Y3G4U9"/>
<accession>A0A1Y3G4U9</accession>